<evidence type="ECO:0000313" key="2">
    <source>
        <dbReference type="Proteomes" id="UP000078546"/>
    </source>
</evidence>
<protein>
    <submittedName>
        <fullName evidence="1">Uncharacterized protein</fullName>
    </submittedName>
</protein>
<reference evidence="2" key="1">
    <citation type="submission" date="2016-05" db="EMBL/GenBank/DDBJ databases">
        <authorList>
            <person name="Naeem Raeece"/>
        </authorList>
    </citation>
    <scope>NUCLEOTIDE SEQUENCE [LARGE SCALE GENOMIC DNA]</scope>
</reference>
<gene>
    <name evidence="1" type="ORF">POVCU1_006290</name>
</gene>
<name>A0A1A8VN31_PLAOA</name>
<proteinExistence type="predicted"/>
<organism evidence="1 2">
    <name type="scientific">Plasmodium ovale curtisi</name>
    <dbReference type="NCBI Taxonomy" id="864141"/>
    <lineage>
        <taxon>Eukaryota</taxon>
        <taxon>Sar</taxon>
        <taxon>Alveolata</taxon>
        <taxon>Apicomplexa</taxon>
        <taxon>Aconoidasida</taxon>
        <taxon>Haemosporida</taxon>
        <taxon>Plasmodiidae</taxon>
        <taxon>Plasmodium</taxon>
        <taxon>Plasmodium (Plasmodium)</taxon>
    </lineage>
</organism>
<evidence type="ECO:0000313" key="1">
    <source>
        <dbReference type="EMBL" id="SBS81965.1"/>
    </source>
</evidence>
<sequence length="272" mass="31677">MGNKQNDFIFSSKEGKTLFESRVDTFPKGNPSFVCVLEAKGESKHFMITEIFSKCKNRRVYYGAKKKGRTLKRGRKEPFTYSLAVLPPVATFALLAFPDGPLLGEGIYFGKKQSNVFYIKYVHFKDAIKAYESLKNNPECEHDFKVSFSKSDEIKYKAIKGNKKAIEQLKIIYKKKELIGISDTLKNDIINEINEQNIELLRKKKREKEMERKKDKSFILNLLTKIDEPKENEKDNKLKEELKNYLNLNCLCSYHLDENNKFDNDLIPTFPN</sequence>
<accession>A0A1A8VN31</accession>
<dbReference type="EMBL" id="FLQV01000117">
    <property type="protein sequence ID" value="SBS81965.1"/>
    <property type="molecule type" value="Genomic_DNA"/>
</dbReference>
<dbReference type="AlphaFoldDB" id="A0A1A8VN31"/>
<dbReference type="Proteomes" id="UP000078546">
    <property type="component" value="Unassembled WGS sequence"/>
</dbReference>